<dbReference type="RefSeq" id="WP_382381647.1">
    <property type="nucleotide sequence ID" value="NZ_JBHMEZ010000003.1"/>
</dbReference>
<evidence type="ECO:0000313" key="1">
    <source>
        <dbReference type="EMBL" id="MFB9052462.1"/>
    </source>
</evidence>
<proteinExistence type="predicted"/>
<dbReference type="Proteomes" id="UP001589605">
    <property type="component" value="Unassembled WGS sequence"/>
</dbReference>
<gene>
    <name evidence="1" type="ORF">ACFFVB_05160</name>
</gene>
<comment type="caution">
    <text evidence="1">The sequence shown here is derived from an EMBL/GenBank/DDBJ whole genome shotgun (WGS) entry which is preliminary data.</text>
</comment>
<accession>A0ABV5EZ56</accession>
<protein>
    <recommendedName>
        <fullName evidence="3">Porin</fullName>
    </recommendedName>
</protein>
<keyword evidence="2" id="KW-1185">Reference proteome</keyword>
<evidence type="ECO:0000313" key="2">
    <source>
        <dbReference type="Proteomes" id="UP001589605"/>
    </source>
</evidence>
<organism evidence="1 2">
    <name type="scientific">Formosa undariae</name>
    <dbReference type="NCBI Taxonomy" id="1325436"/>
    <lineage>
        <taxon>Bacteria</taxon>
        <taxon>Pseudomonadati</taxon>
        <taxon>Bacteroidota</taxon>
        <taxon>Flavobacteriia</taxon>
        <taxon>Flavobacteriales</taxon>
        <taxon>Flavobacteriaceae</taxon>
        <taxon>Formosa</taxon>
    </lineage>
</organism>
<sequence length="465" mass="53054">MSKKICISKKLMLPLRSLKTIKWTSILTLKFLFFPLINYGQTSDSLIPKVENQRFTYTLFNNPDIKVKLGGTIQPWAFYTQWNPGSLNEGGDAKDYNVGLAVRRLRLQSSFTFGKKVKLTFNLGENNFNGKDRDFPYLKILDFYGQYDISKPFAVAFGKSTYDGLSRYAAPSTSTMLQTDLPLIAQPTLNYSDDVTRELSLVLLGDLGKLNYRMVFIHPFSYDYTDANPPEPKNGASQFTDDYRNIQYTTYIKYDFLEKENNRGPNFVGTYLGKKKLLSVGIGAKYQHDALYSIENENKSYHDMNLWSADVFWDHPVTSTFIDATSAYVGYFNYDLGPNNLRSVGVNNTAYGFDNTNDIVNGLGNSFPSMGTGQSIYGHFGLLFKPMGKETDWGQLEPYVVMQSSRFDALKSDMIVGSIGLNWYLQGQDSKLSLDIQNRPIFSNITNEETDRKYMCVLQYQYRLH</sequence>
<dbReference type="EMBL" id="JBHMEZ010000003">
    <property type="protein sequence ID" value="MFB9052462.1"/>
    <property type="molecule type" value="Genomic_DNA"/>
</dbReference>
<reference evidence="1 2" key="1">
    <citation type="submission" date="2024-09" db="EMBL/GenBank/DDBJ databases">
        <authorList>
            <person name="Sun Q."/>
            <person name="Mori K."/>
        </authorList>
    </citation>
    <scope>NUCLEOTIDE SEQUENCE [LARGE SCALE GENOMIC DNA]</scope>
    <source>
        <strain evidence="1 2">CECT 8286</strain>
    </source>
</reference>
<name>A0ABV5EZ56_9FLAO</name>
<evidence type="ECO:0008006" key="3">
    <source>
        <dbReference type="Google" id="ProtNLM"/>
    </source>
</evidence>